<keyword evidence="2" id="KW-1185">Reference proteome</keyword>
<comment type="caution">
    <text evidence="1">The sequence shown here is derived from an EMBL/GenBank/DDBJ whole genome shotgun (WGS) entry which is preliminary data.</text>
</comment>
<reference evidence="1 2" key="1">
    <citation type="journal article" date="2012" name="Genome Res.">
        <title>Genomic basis of endosymbiont-conferred protection against an insect parasitoid.</title>
        <authorList>
            <person name="Hansen A.K."/>
            <person name="Vorburger C."/>
            <person name="Moran N.A."/>
        </authorList>
    </citation>
    <scope>NUCLEOTIDE SEQUENCE [LARGE SCALE GENOMIC DNA]</scope>
    <source>
        <strain evidence="2">R5.15</strain>
    </source>
</reference>
<dbReference type="EMBL" id="AGCA01000332">
    <property type="protein sequence ID" value="EGY28695.1"/>
    <property type="molecule type" value="Genomic_DNA"/>
</dbReference>
<feature type="non-terminal residue" evidence="1">
    <location>
        <position position="1"/>
    </location>
</feature>
<dbReference type="InterPro" id="IPR039555">
    <property type="entry name" value="TraF/TrbB"/>
</dbReference>
<gene>
    <name evidence="1" type="ORF">Rin_00013680</name>
</gene>
<evidence type="ECO:0000313" key="2">
    <source>
        <dbReference type="Proteomes" id="UP000004116"/>
    </source>
</evidence>
<name>G2GZY8_9ENTR</name>
<dbReference type="Pfam" id="PF13728">
    <property type="entry name" value="TraF"/>
    <property type="match status" value="1"/>
</dbReference>
<dbReference type="AlphaFoldDB" id="G2GZY8"/>
<dbReference type="Proteomes" id="UP000004116">
    <property type="component" value="Unassembled WGS sequence"/>
</dbReference>
<protein>
    <submittedName>
        <fullName evidence="1">Conjugal transfer mating pair stabilization protein TraN</fullName>
    </submittedName>
</protein>
<accession>G2GZY8</accession>
<proteinExistence type="predicted"/>
<dbReference type="RefSeq" id="WP_006707023.1">
    <property type="nucleotide sequence ID" value="NZ_AGCA01000332.1"/>
</dbReference>
<organism evidence="1 2">
    <name type="scientific">Candidatus Regiella insecticola 5.15</name>
    <dbReference type="NCBI Taxonomy" id="1005043"/>
    <lineage>
        <taxon>Bacteria</taxon>
        <taxon>Pseudomonadati</taxon>
        <taxon>Pseudomonadota</taxon>
        <taxon>Gammaproteobacteria</taxon>
        <taxon>Enterobacterales</taxon>
        <taxon>Enterobacteriaceae</taxon>
        <taxon>aphid secondary symbionts</taxon>
        <taxon>Candidatus Regiella</taxon>
    </lineage>
</organism>
<sequence length="117" mass="13089">EKEKAAISTLASRYGVFFFYRGKQALDGQMAGVIKNFVQENRLAVVPVSVDGVINPALPRSRLDRGHSRRMGIAHFPALFLVEPKDQRYQPLAYGFMTQDALARQFLAVATGFKPNF</sequence>
<evidence type="ECO:0000313" key="1">
    <source>
        <dbReference type="EMBL" id="EGY28695.1"/>
    </source>
</evidence>